<protein>
    <submittedName>
        <fullName evidence="1">Uncharacterized protein</fullName>
    </submittedName>
</protein>
<proteinExistence type="predicted"/>
<dbReference type="Proteomes" id="UP000255169">
    <property type="component" value="Unassembled WGS sequence"/>
</dbReference>
<sequence length="78" mass="8450">MNTPDTTGKSPADISAEFPAIFALVNRLSSALDSSINGKDRSVLVTELSQLTFSDIPEPERTLVTELLKRTITTLDQA</sequence>
<name>A0A085UA08_YERRU</name>
<organism evidence="1">
    <name type="scientific">Yersinia ruckeri</name>
    <dbReference type="NCBI Taxonomy" id="29486"/>
    <lineage>
        <taxon>Bacteria</taxon>
        <taxon>Pseudomonadati</taxon>
        <taxon>Pseudomonadota</taxon>
        <taxon>Gammaproteobacteria</taxon>
        <taxon>Enterobacterales</taxon>
        <taxon>Yersiniaceae</taxon>
        <taxon>Yersinia</taxon>
    </lineage>
</organism>
<dbReference type="OrthoDB" id="6477650at2"/>
<dbReference type="RefSeq" id="WP_004718957.1">
    <property type="nucleotide sequence ID" value="NZ_CABIHR010000007.1"/>
</dbReference>
<gene>
    <name evidence="1" type="ORF">CSF007_7220</name>
    <name evidence="2" type="ORF">NCTC10476_00685</name>
</gene>
<dbReference type="STRING" id="29486.UGYR_00150"/>
<accession>A0A085UA08</accession>
<dbReference type="PATRIC" id="fig|29486.44.peg.734"/>
<evidence type="ECO:0000313" key="1">
    <source>
        <dbReference type="EMBL" id="CEK27200.1"/>
    </source>
</evidence>
<dbReference type="eggNOG" id="ENOG502ZKXI">
    <property type="taxonomic scope" value="Bacteria"/>
</dbReference>
<keyword evidence="3" id="KW-1185">Reference proteome</keyword>
<dbReference type="KEGG" id="yrb:UGYR_00150"/>
<dbReference type="GeneID" id="66879159"/>
<dbReference type="AlphaFoldDB" id="A0A085UA08"/>
<evidence type="ECO:0000313" key="2">
    <source>
        <dbReference type="EMBL" id="SUP99454.1"/>
    </source>
</evidence>
<dbReference type="EMBL" id="LN681231">
    <property type="protein sequence ID" value="CEK27200.1"/>
    <property type="molecule type" value="Genomic_DNA"/>
</dbReference>
<reference evidence="2 3" key="2">
    <citation type="submission" date="2018-06" db="EMBL/GenBank/DDBJ databases">
        <authorList>
            <consortium name="Pathogen Informatics"/>
            <person name="Doyle S."/>
        </authorList>
    </citation>
    <scope>NUCLEOTIDE SEQUENCE [LARGE SCALE GENOMIC DNA]</scope>
    <source>
        <strain evidence="2 3">NCTC10476</strain>
    </source>
</reference>
<dbReference type="EMBL" id="UHJG01000001">
    <property type="protein sequence ID" value="SUP99454.1"/>
    <property type="molecule type" value="Genomic_DNA"/>
</dbReference>
<evidence type="ECO:0000313" key="3">
    <source>
        <dbReference type="Proteomes" id="UP000255169"/>
    </source>
</evidence>
<reference evidence="1" key="1">
    <citation type="journal article" date="2015" name="Genome Announc.">
        <title>Complete Genome Sequence of Yersinia ruckeri Strain CSF007-82, Etiologic Agent of Red Mouth Disease in Salmonid Fish.</title>
        <authorList>
            <person name="Nelson M.C."/>
            <person name="LaPatra S.E."/>
            <person name="Welch T.J."/>
            <person name="Graf J."/>
        </authorList>
    </citation>
    <scope>NUCLEOTIDE SEQUENCE</scope>
    <source>
        <strain evidence="1">CSF007-82</strain>
    </source>
</reference>